<feature type="compositionally biased region" description="Low complexity" evidence="1">
    <location>
        <begin position="55"/>
        <end position="64"/>
    </location>
</feature>
<feature type="compositionally biased region" description="Acidic residues" evidence="1">
    <location>
        <begin position="150"/>
        <end position="179"/>
    </location>
</feature>
<dbReference type="AlphaFoldDB" id="A0A948TH42"/>
<reference evidence="2" key="1">
    <citation type="journal article" date="2021" name="PeerJ">
        <title>Extensive microbial diversity within the chicken gut microbiome revealed by metagenomics and culture.</title>
        <authorList>
            <person name="Gilroy R."/>
            <person name="Ravi A."/>
            <person name="Getino M."/>
            <person name="Pursley I."/>
            <person name="Horton D.L."/>
            <person name="Alikhan N.F."/>
            <person name="Baker D."/>
            <person name="Gharbi K."/>
            <person name="Hall N."/>
            <person name="Watson M."/>
            <person name="Adriaenssens E.M."/>
            <person name="Foster-Nyarko E."/>
            <person name="Jarju S."/>
            <person name="Secka A."/>
            <person name="Antonio M."/>
            <person name="Oren A."/>
            <person name="Chaudhuri R.R."/>
            <person name="La Ragione R."/>
            <person name="Hildebrand F."/>
            <person name="Pallen M.J."/>
        </authorList>
    </citation>
    <scope>NUCLEOTIDE SEQUENCE</scope>
    <source>
        <strain evidence="2">378</strain>
    </source>
</reference>
<evidence type="ECO:0000313" key="3">
    <source>
        <dbReference type="Proteomes" id="UP000733611"/>
    </source>
</evidence>
<name>A0A948TH42_9GAMM</name>
<evidence type="ECO:0000256" key="1">
    <source>
        <dbReference type="SAM" id="MobiDB-lite"/>
    </source>
</evidence>
<protein>
    <submittedName>
        <fullName evidence="2">Uncharacterized protein</fullName>
    </submittedName>
</protein>
<feature type="compositionally biased region" description="Polar residues" evidence="1">
    <location>
        <begin position="85"/>
        <end position="107"/>
    </location>
</feature>
<feature type="region of interest" description="Disordered" evidence="1">
    <location>
        <begin position="48"/>
        <end position="127"/>
    </location>
</feature>
<accession>A0A948TH42</accession>
<sequence length="593" mass="66347">MTNKTSHTAPTEVRGDVNLPPLPTRFAYSPTHTLSPLGSLVAATANATTKDKTTNADSAANDTTPPVSGSNVALTPLPRVEPASAPTTNQKTTLSLSSNNTAGTRNDSALTEAEEEEETSAQAAAAPSWQLKGYLDTQQYRASQSRDAADYADDDEADSEGDADDANAADDDFANDEAEPPNVTQLTADEITRLRERAAALYSRFLELQQIVASCTPSYTERKCLLTLEQAQSLHLFTDSKQLILNGEPVSDLYDMRHNFTPVEIIRHYRWGSLMLFFLLHDFKHEACALYSLRLSEIILGPLTHAELALRLGKILSVKVFPMEITNQLPDELNDADDLLKQWQRDSNEHFYQQRVAAYPQINVNPLLLDYSLEHLLTALRARHQGLPETMAHDRTAAETLLGLNDKYLPTLLASWLGMEIPPADKVQKDANGQSLPPQLTASHVKAANVHALWVFEMQYQLQHLILQLRHVPQSLLPESYQKLLQESEMLHADFGNKLQLKDGKSILHEILAPRSLESMLGAAQPQAAEEKELSQPQEIDSEQQLQIARRYYYQRWLLLSQRLYWRYHGKPDNHQEISSMRSGTALVDDILD</sequence>
<gene>
    <name evidence="2" type="ORF">H9847_08045</name>
</gene>
<proteinExistence type="predicted"/>
<organism evidence="2 3">
    <name type="scientific">Candidatus Anaerobiospirillum pullicola</name>
    <dbReference type="NCBI Taxonomy" id="2838451"/>
    <lineage>
        <taxon>Bacteria</taxon>
        <taxon>Pseudomonadati</taxon>
        <taxon>Pseudomonadota</taxon>
        <taxon>Gammaproteobacteria</taxon>
        <taxon>Aeromonadales</taxon>
        <taxon>Succinivibrionaceae</taxon>
        <taxon>Anaerobiospirillum</taxon>
    </lineage>
</organism>
<comment type="caution">
    <text evidence="2">The sequence shown here is derived from an EMBL/GenBank/DDBJ whole genome shotgun (WGS) entry which is preliminary data.</text>
</comment>
<dbReference type="Proteomes" id="UP000733611">
    <property type="component" value="Unassembled WGS sequence"/>
</dbReference>
<reference evidence="2" key="2">
    <citation type="submission" date="2021-04" db="EMBL/GenBank/DDBJ databases">
        <authorList>
            <person name="Gilroy R."/>
        </authorList>
    </citation>
    <scope>NUCLEOTIDE SEQUENCE</scope>
    <source>
        <strain evidence="2">378</strain>
    </source>
</reference>
<feature type="region of interest" description="Disordered" evidence="1">
    <location>
        <begin position="1"/>
        <end position="21"/>
    </location>
</feature>
<feature type="region of interest" description="Disordered" evidence="1">
    <location>
        <begin position="140"/>
        <end position="185"/>
    </location>
</feature>
<evidence type="ECO:0000313" key="2">
    <source>
        <dbReference type="EMBL" id="MBU3844794.1"/>
    </source>
</evidence>
<dbReference type="EMBL" id="JAHLFE010000164">
    <property type="protein sequence ID" value="MBU3844794.1"/>
    <property type="molecule type" value="Genomic_DNA"/>
</dbReference>